<dbReference type="PATRIC" id="fig|1675527.3.peg.2871"/>
<gene>
    <name evidence="1" type="ORF">AIOL_002743</name>
</gene>
<organism evidence="1 2">
    <name type="scientific">Candidatus Rhodobacter oscarellae</name>
    <dbReference type="NCBI Taxonomy" id="1675527"/>
    <lineage>
        <taxon>Bacteria</taxon>
        <taxon>Pseudomonadati</taxon>
        <taxon>Pseudomonadota</taxon>
        <taxon>Alphaproteobacteria</taxon>
        <taxon>Rhodobacterales</taxon>
        <taxon>Rhodobacter group</taxon>
        <taxon>Rhodobacter</taxon>
    </lineage>
</organism>
<reference evidence="1 2" key="1">
    <citation type="submission" date="2015-06" db="EMBL/GenBank/DDBJ databases">
        <title>Draft genome sequence of an Alphaproteobacteria species associated to the Mediterranean sponge Oscarella lobularis.</title>
        <authorList>
            <person name="Jourda C."/>
            <person name="Santini S."/>
            <person name="Claverie J.-M."/>
        </authorList>
    </citation>
    <scope>NUCLEOTIDE SEQUENCE [LARGE SCALE GENOMIC DNA]</scope>
    <source>
        <strain evidence="1">IGS</strain>
    </source>
</reference>
<protein>
    <submittedName>
        <fullName evidence="1">Uncharacterized protein</fullName>
    </submittedName>
</protein>
<keyword evidence="2" id="KW-1185">Reference proteome</keyword>
<proteinExistence type="predicted"/>
<dbReference type="RefSeq" id="WP_152912526.1">
    <property type="nucleotide sequence ID" value="NZ_LFTY01000002.1"/>
</dbReference>
<comment type="caution">
    <text evidence="1">The sequence shown here is derived from an EMBL/GenBank/DDBJ whole genome shotgun (WGS) entry which is preliminary data.</text>
</comment>
<name>A0A0J9E4Q8_9RHOB</name>
<dbReference type="AlphaFoldDB" id="A0A0J9E4Q8"/>
<dbReference type="OrthoDB" id="7874570at2"/>
<accession>A0A0J9E4Q8</accession>
<evidence type="ECO:0000313" key="1">
    <source>
        <dbReference type="EMBL" id="KMW57775.1"/>
    </source>
</evidence>
<evidence type="ECO:0000313" key="2">
    <source>
        <dbReference type="Proteomes" id="UP000037178"/>
    </source>
</evidence>
<dbReference type="EMBL" id="LFTY01000002">
    <property type="protein sequence ID" value="KMW57775.1"/>
    <property type="molecule type" value="Genomic_DNA"/>
</dbReference>
<dbReference type="Proteomes" id="UP000037178">
    <property type="component" value="Unassembled WGS sequence"/>
</dbReference>
<sequence length="71" mass="7795">MAGLPDARGKSFATLDDYLAHLAKLGPIDIPYYEPQPDGRYRLIIRQPAGQAPLLFTRAELASKFGFSASE</sequence>